<gene>
    <name evidence="1" type="ORF">AVDCRST_MAG41-3856</name>
</gene>
<organism evidence="1">
    <name type="scientific">uncultured Mycobacteriales bacterium</name>
    <dbReference type="NCBI Taxonomy" id="581187"/>
    <lineage>
        <taxon>Bacteria</taxon>
        <taxon>Bacillati</taxon>
        <taxon>Actinomycetota</taxon>
        <taxon>Actinomycetes</taxon>
        <taxon>Mycobacteriales</taxon>
        <taxon>environmental samples</taxon>
    </lineage>
</organism>
<name>A0A6J4JQ69_9ACTN</name>
<protein>
    <submittedName>
        <fullName evidence="1">Uncharacterized protein</fullName>
    </submittedName>
</protein>
<evidence type="ECO:0000313" key="1">
    <source>
        <dbReference type="EMBL" id="CAA9284143.1"/>
    </source>
</evidence>
<reference evidence="1" key="1">
    <citation type="submission" date="2020-02" db="EMBL/GenBank/DDBJ databases">
        <authorList>
            <person name="Meier V. D."/>
        </authorList>
    </citation>
    <scope>NUCLEOTIDE SEQUENCE</scope>
    <source>
        <strain evidence="1">AVDCRST_MAG41</strain>
    </source>
</reference>
<dbReference type="AlphaFoldDB" id="A0A6J4JQ69"/>
<dbReference type="EMBL" id="CADCTP010000352">
    <property type="protein sequence ID" value="CAA9284143.1"/>
    <property type="molecule type" value="Genomic_DNA"/>
</dbReference>
<accession>A0A6J4JQ69</accession>
<sequence>MTERLAFGPPVEPAGPLSAAAVNGVLITRLCGGAETPGGPVRAPDRRLFAAIDAAVNGTDPNRQLSWQEWAAGVNRFITRDGQFVRSRVITRTTVASTPTWGMRARPGQADPAVIKTRLIRDDTSRYLVLPVTARDGRTVTLTLRLRCGFQPVL</sequence>
<proteinExistence type="predicted"/>